<proteinExistence type="predicted"/>
<accession>A0A5K3EMA7</accession>
<sequence>MEMRTQPHFLAEALDKPSAPVAPVLDFFRAVVTDVRTEITPAGLTCTRAQIDSPRPTPPSLAHSLAEQPTRCQLSTRGFSLPNDGWCAGAFRSPQVRLFYSSSCIR</sequence>
<organism evidence="1">
    <name type="scientific">Mesocestoides corti</name>
    <name type="common">Flatworm</name>
    <dbReference type="NCBI Taxonomy" id="53468"/>
    <lineage>
        <taxon>Eukaryota</taxon>
        <taxon>Metazoa</taxon>
        <taxon>Spiralia</taxon>
        <taxon>Lophotrochozoa</taxon>
        <taxon>Platyhelminthes</taxon>
        <taxon>Cestoda</taxon>
        <taxon>Eucestoda</taxon>
        <taxon>Cyclophyllidea</taxon>
        <taxon>Mesocestoididae</taxon>
        <taxon>Mesocestoides</taxon>
    </lineage>
</organism>
<reference evidence="1" key="1">
    <citation type="submission" date="2019-11" db="UniProtKB">
        <authorList>
            <consortium name="WormBaseParasite"/>
        </authorList>
    </citation>
    <scope>IDENTIFICATION</scope>
</reference>
<dbReference type="WBParaSite" id="MCU_001266-RA">
    <property type="protein sequence ID" value="MCU_001266-RA"/>
    <property type="gene ID" value="MCU_001266"/>
</dbReference>
<dbReference type="AlphaFoldDB" id="A0A5K3EMA7"/>
<name>A0A5K3EMA7_MESCO</name>
<protein>
    <submittedName>
        <fullName evidence="1">Uncharacterized protein</fullName>
    </submittedName>
</protein>
<evidence type="ECO:0000313" key="1">
    <source>
        <dbReference type="WBParaSite" id="MCU_001266-RA"/>
    </source>
</evidence>